<comment type="caution">
    <text evidence="2">The sequence shown here is derived from an EMBL/GenBank/DDBJ whole genome shotgun (WGS) entry which is preliminary data.</text>
</comment>
<accession>A0ABQ4DB61</accession>
<name>A0ABQ4DB61_9CELL</name>
<dbReference type="PANTHER" id="PTHR43252:SF6">
    <property type="entry name" value="NEGATIVE TRANSCRIPTION REGULATOR PADR"/>
    <property type="match status" value="1"/>
</dbReference>
<evidence type="ECO:0000313" key="3">
    <source>
        <dbReference type="Proteomes" id="UP000618382"/>
    </source>
</evidence>
<organism evidence="2 3">
    <name type="scientific">Cellulomonas oligotrophica</name>
    <dbReference type="NCBI Taxonomy" id="931536"/>
    <lineage>
        <taxon>Bacteria</taxon>
        <taxon>Bacillati</taxon>
        <taxon>Actinomycetota</taxon>
        <taxon>Actinomycetes</taxon>
        <taxon>Micrococcales</taxon>
        <taxon>Cellulomonadaceae</taxon>
        <taxon>Cellulomonas</taxon>
    </lineage>
</organism>
<dbReference type="InterPro" id="IPR036388">
    <property type="entry name" value="WH-like_DNA-bd_sf"/>
</dbReference>
<protein>
    <submittedName>
        <fullName evidence="2">PadR family transcriptional regulator</fullName>
    </submittedName>
</protein>
<dbReference type="Gene3D" id="1.10.10.10">
    <property type="entry name" value="Winged helix-like DNA-binding domain superfamily/Winged helix DNA-binding domain"/>
    <property type="match status" value="1"/>
</dbReference>
<reference evidence="2 3" key="1">
    <citation type="submission" date="2021-01" db="EMBL/GenBank/DDBJ databases">
        <title>Whole genome shotgun sequence of Cellulomonas oligotrophica NBRC 109435.</title>
        <authorList>
            <person name="Komaki H."/>
            <person name="Tamura T."/>
        </authorList>
    </citation>
    <scope>NUCLEOTIDE SEQUENCE [LARGE SCALE GENOMIC DNA]</scope>
    <source>
        <strain evidence="2 3">NBRC 109435</strain>
    </source>
</reference>
<evidence type="ECO:0000259" key="1">
    <source>
        <dbReference type="Pfam" id="PF03551"/>
    </source>
</evidence>
<dbReference type="InterPro" id="IPR005149">
    <property type="entry name" value="Tscrpt_reg_PadR_N"/>
</dbReference>
<gene>
    <name evidence="2" type="ORF">Col01nite_21260</name>
</gene>
<dbReference type="PANTHER" id="PTHR43252">
    <property type="entry name" value="TRANSCRIPTIONAL REGULATOR YQJI"/>
    <property type="match status" value="1"/>
</dbReference>
<dbReference type="Pfam" id="PF03551">
    <property type="entry name" value="PadR"/>
    <property type="match status" value="1"/>
</dbReference>
<evidence type="ECO:0000313" key="2">
    <source>
        <dbReference type="EMBL" id="GIG32967.1"/>
    </source>
</evidence>
<proteinExistence type="predicted"/>
<dbReference type="SUPFAM" id="SSF46785">
    <property type="entry name" value="Winged helix' DNA-binding domain"/>
    <property type="match status" value="1"/>
</dbReference>
<sequence length="171" mass="18924">MAILAFLGEQPAHGFALKQRYDTLLGHGRELRSGQVYSTLARLERDGLARGLEVERGEGPDRRVYAITDDGVTELDHWLATPHSPGARASELFTKVVLSLVAGRDAGTFLDAQRATYLARMRELTAARHDGDVVDRLARDYEMAHLEADLRWVEVATARMGEVAARIGAQR</sequence>
<dbReference type="InterPro" id="IPR036390">
    <property type="entry name" value="WH_DNA-bd_sf"/>
</dbReference>
<keyword evidence="3" id="KW-1185">Reference proteome</keyword>
<dbReference type="Proteomes" id="UP000618382">
    <property type="component" value="Unassembled WGS sequence"/>
</dbReference>
<dbReference type="EMBL" id="BONN01000005">
    <property type="protein sequence ID" value="GIG32967.1"/>
    <property type="molecule type" value="Genomic_DNA"/>
</dbReference>
<feature type="domain" description="Transcription regulator PadR N-terminal" evidence="1">
    <location>
        <begin position="3"/>
        <end position="76"/>
    </location>
</feature>